<feature type="binding site" evidence="3">
    <location>
        <position position="42"/>
    </location>
    <ligand>
        <name>ATP</name>
        <dbReference type="ChEBI" id="CHEBI:30616"/>
    </ligand>
</feature>
<feature type="compositionally biased region" description="Low complexity" evidence="4">
    <location>
        <begin position="483"/>
        <end position="494"/>
    </location>
</feature>
<feature type="region of interest" description="Disordered" evidence="4">
    <location>
        <begin position="482"/>
        <end position="520"/>
    </location>
</feature>
<feature type="domain" description="Protein kinase" evidence="5">
    <location>
        <begin position="11"/>
        <end position="303"/>
    </location>
</feature>
<keyword evidence="2 3" id="KW-0067">ATP-binding</keyword>
<evidence type="ECO:0000313" key="6">
    <source>
        <dbReference type="EMBL" id="KAK8891163.1"/>
    </source>
</evidence>
<comment type="caution">
    <text evidence="6">The sequence shown here is derived from an EMBL/GenBank/DDBJ whole genome shotgun (WGS) entry which is preliminary data.</text>
</comment>
<dbReference type="SMART" id="SM00220">
    <property type="entry name" value="S_TKc"/>
    <property type="match status" value="1"/>
</dbReference>
<dbReference type="InterPro" id="IPR000719">
    <property type="entry name" value="Prot_kinase_dom"/>
</dbReference>
<accession>A0ABR2KJL2</accession>
<evidence type="ECO:0000259" key="5">
    <source>
        <dbReference type="PROSITE" id="PS50011"/>
    </source>
</evidence>
<dbReference type="Proteomes" id="UP001470230">
    <property type="component" value="Unassembled WGS sequence"/>
</dbReference>
<feature type="region of interest" description="Disordered" evidence="4">
    <location>
        <begin position="435"/>
        <end position="455"/>
    </location>
</feature>
<gene>
    <name evidence="6" type="ORF">M9Y10_028369</name>
</gene>
<feature type="compositionally biased region" description="Polar residues" evidence="4">
    <location>
        <begin position="507"/>
        <end position="520"/>
    </location>
</feature>
<dbReference type="PANTHER" id="PTHR24055">
    <property type="entry name" value="MITOGEN-ACTIVATED PROTEIN KINASE"/>
    <property type="match status" value="1"/>
</dbReference>
<dbReference type="InterPro" id="IPR050117">
    <property type="entry name" value="MAPK"/>
</dbReference>
<evidence type="ECO:0000256" key="4">
    <source>
        <dbReference type="SAM" id="MobiDB-lite"/>
    </source>
</evidence>
<dbReference type="PROSITE" id="PS50011">
    <property type="entry name" value="PROTEIN_KINASE_DOM"/>
    <property type="match status" value="1"/>
</dbReference>
<keyword evidence="7" id="KW-1185">Reference proteome</keyword>
<dbReference type="Gene3D" id="3.30.200.20">
    <property type="entry name" value="Phosphorylase Kinase, domain 1"/>
    <property type="match status" value="1"/>
</dbReference>
<evidence type="ECO:0000313" key="7">
    <source>
        <dbReference type="Proteomes" id="UP001470230"/>
    </source>
</evidence>
<proteinExistence type="predicted"/>
<keyword evidence="1 3" id="KW-0547">Nucleotide-binding</keyword>
<reference evidence="6 7" key="1">
    <citation type="submission" date="2024-04" db="EMBL/GenBank/DDBJ databases">
        <title>Tritrichomonas musculus Genome.</title>
        <authorList>
            <person name="Alves-Ferreira E."/>
            <person name="Grigg M."/>
            <person name="Lorenzi H."/>
            <person name="Galac M."/>
        </authorList>
    </citation>
    <scope>NUCLEOTIDE SEQUENCE [LARGE SCALE GENOMIC DNA]</scope>
    <source>
        <strain evidence="6 7">EAF2021</strain>
    </source>
</reference>
<evidence type="ECO:0000256" key="3">
    <source>
        <dbReference type="PROSITE-ProRule" id="PRU10141"/>
    </source>
</evidence>
<protein>
    <recommendedName>
        <fullName evidence="5">Protein kinase domain-containing protein</fullName>
    </recommendedName>
</protein>
<dbReference type="SUPFAM" id="SSF56112">
    <property type="entry name" value="Protein kinase-like (PK-like)"/>
    <property type="match status" value="1"/>
</dbReference>
<evidence type="ECO:0000256" key="2">
    <source>
        <dbReference type="ARBA" id="ARBA00022840"/>
    </source>
</evidence>
<dbReference type="PROSITE" id="PS00107">
    <property type="entry name" value="PROTEIN_KINASE_ATP"/>
    <property type="match status" value="1"/>
</dbReference>
<dbReference type="Pfam" id="PF00069">
    <property type="entry name" value="Pkinase"/>
    <property type="match status" value="1"/>
</dbReference>
<sequence>MSSNQSISNDFRILGKLGEGSFAEVFKVKSTRNNTSSLYAVKRLKKRFQSIEEVNHLPEITACRCLQGHPNIVRLFEVLFDSSNGYVALVFELLDYNLYEYVKIRNRPCDERQALLFIYQLLKAIEFLHSKNLFHRDIKPENCMINKSTLELKLVDFGSCRFDDHNSNSDKYFTEYVSTRWYRAPECILTSGSYGKAVDIWAVGCMLYELLTTRPLFPGKHELDQINRIHQIVGSPSREVLSQFRKNPNTQISFSFPCRPPQDLTRILPPTISKNTIDLLKKLLIYDPTERITASEALAHPAFGIYVALDKRWHDTGEIVPYSVFFTAQIAQASKLGASYNTILNSNSGNSDIQNDSNSNNPNPNELHSNNFLNQNLNNYLTGNKIEFPEHQSNINHNKNQYNGKPMNIHEPPAASKSFAAPHHNYYSNLNSGIENQQQQQQINQSKEQAKQSIPTGQMLKEARLRAAQRIREYNKKKYGANPIPKVKIPPQQQNYVPQPLIDKNKTNYNKANQGTESQKIVYQKPAPEIVQPRVPKKQFRYK</sequence>
<dbReference type="EMBL" id="JAPFFF010000004">
    <property type="protein sequence ID" value="KAK8891163.1"/>
    <property type="molecule type" value="Genomic_DNA"/>
</dbReference>
<dbReference type="PROSITE" id="PS00108">
    <property type="entry name" value="PROTEIN_KINASE_ST"/>
    <property type="match status" value="1"/>
</dbReference>
<dbReference type="Gene3D" id="1.10.510.10">
    <property type="entry name" value="Transferase(Phosphotransferase) domain 1"/>
    <property type="match status" value="1"/>
</dbReference>
<name>A0ABR2KJL2_9EUKA</name>
<evidence type="ECO:0000256" key="1">
    <source>
        <dbReference type="ARBA" id="ARBA00022741"/>
    </source>
</evidence>
<feature type="region of interest" description="Disordered" evidence="4">
    <location>
        <begin position="350"/>
        <end position="372"/>
    </location>
</feature>
<dbReference type="InterPro" id="IPR008271">
    <property type="entry name" value="Ser/Thr_kinase_AS"/>
</dbReference>
<feature type="compositionally biased region" description="Low complexity" evidence="4">
    <location>
        <begin position="435"/>
        <end position="447"/>
    </location>
</feature>
<organism evidence="6 7">
    <name type="scientific">Tritrichomonas musculus</name>
    <dbReference type="NCBI Taxonomy" id="1915356"/>
    <lineage>
        <taxon>Eukaryota</taxon>
        <taxon>Metamonada</taxon>
        <taxon>Parabasalia</taxon>
        <taxon>Tritrichomonadida</taxon>
        <taxon>Tritrichomonadidae</taxon>
        <taxon>Tritrichomonas</taxon>
    </lineage>
</organism>
<dbReference type="InterPro" id="IPR011009">
    <property type="entry name" value="Kinase-like_dom_sf"/>
</dbReference>
<dbReference type="InterPro" id="IPR017441">
    <property type="entry name" value="Protein_kinase_ATP_BS"/>
</dbReference>